<dbReference type="AlphaFoldDB" id="A0A2U9IDZ6"/>
<keyword evidence="3" id="KW-1185">Reference proteome</keyword>
<name>A0A2U9IDZ6_9CREN</name>
<evidence type="ECO:0000256" key="1">
    <source>
        <dbReference type="SAM" id="Phobius"/>
    </source>
</evidence>
<dbReference type="Proteomes" id="UP000248044">
    <property type="component" value="Chromosome"/>
</dbReference>
<dbReference type="OrthoDB" id="36231at2157"/>
<evidence type="ECO:0000313" key="2">
    <source>
        <dbReference type="EMBL" id="AWR94263.1"/>
    </source>
</evidence>
<feature type="transmembrane region" description="Helical" evidence="1">
    <location>
        <begin position="144"/>
        <end position="163"/>
    </location>
</feature>
<feature type="transmembrane region" description="Helical" evidence="1">
    <location>
        <begin position="53"/>
        <end position="73"/>
    </location>
</feature>
<gene>
    <name evidence="2" type="ORF">DFR85_06305</name>
</gene>
<proteinExistence type="predicted"/>
<feature type="transmembrane region" description="Helical" evidence="1">
    <location>
        <begin position="207"/>
        <end position="224"/>
    </location>
</feature>
<protein>
    <submittedName>
        <fullName evidence="2">Cytochrome C oxidase assembly protein</fullName>
    </submittedName>
</protein>
<keyword evidence="1" id="KW-1133">Transmembrane helix</keyword>
<keyword evidence="1" id="KW-0472">Membrane</keyword>
<organism evidence="2 3">
    <name type="scientific">Acidianus brierleyi</name>
    <dbReference type="NCBI Taxonomy" id="41673"/>
    <lineage>
        <taxon>Archaea</taxon>
        <taxon>Thermoproteota</taxon>
        <taxon>Thermoprotei</taxon>
        <taxon>Sulfolobales</taxon>
        <taxon>Sulfolobaceae</taxon>
        <taxon>Acidianus</taxon>
    </lineage>
</organism>
<dbReference type="KEGG" id="abri:DFR85_06305"/>
<feature type="transmembrane region" description="Helical" evidence="1">
    <location>
        <begin position="113"/>
        <end position="132"/>
    </location>
</feature>
<feature type="transmembrane region" description="Helical" evidence="1">
    <location>
        <begin position="6"/>
        <end position="32"/>
    </location>
</feature>
<feature type="transmembrane region" description="Helical" evidence="1">
    <location>
        <begin position="184"/>
        <end position="201"/>
    </location>
</feature>
<accession>A0A2U9IDZ6</accession>
<dbReference type="RefSeq" id="WP_110270144.1">
    <property type="nucleotide sequence ID" value="NZ_CP029289.2"/>
</dbReference>
<reference evidence="2 3" key="1">
    <citation type="submission" date="2018-05" db="EMBL/GenBank/DDBJ databases">
        <title>Complete Genome Sequences of Extremely Thermoacidophilic, Metal-Mobilizing Type-Strain Members of the Archaeal Family Sulfolobaceae: Acidianus brierleyi DSM-1651T, Acidianus sulfidivorans DSM-18786T, Metallosphaera hakonensis DSM-7519T, and Metallosphaera prunae DSM-10039T.</title>
        <authorList>
            <person name="Counts J.A."/>
            <person name="Kelly R.M."/>
        </authorList>
    </citation>
    <scope>NUCLEOTIDE SEQUENCE [LARGE SCALE GENOMIC DNA]</scope>
    <source>
        <strain evidence="2 3">DSM 1651</strain>
    </source>
</reference>
<sequence>MIYQISIVAALLAGLTIVLGGIVEGYGYGLSLGTNWPYTRNIMELASKKDPEAIHRISATIVGLIALGYVIIYPSLITAIGFSAVVATALLGMATLYVLAGKLPSYFQGLHDIAAYTTYAVYLLLFLEGLGYHVNILSFMIDAVVPPHFLYFVIFMGGVVTGMRKMKFEIGNVTRPKNAIQISWVLHSILAAIFIIAVAILHYWLTLVFTAIEIGVGLFVYDTINRNSAKPGISVGLHQLFSLLVVTAIIINSLGIAI</sequence>
<feature type="transmembrane region" description="Helical" evidence="1">
    <location>
        <begin position="79"/>
        <end position="101"/>
    </location>
</feature>
<dbReference type="GeneID" id="36831751"/>
<evidence type="ECO:0000313" key="3">
    <source>
        <dbReference type="Proteomes" id="UP000248044"/>
    </source>
</evidence>
<feature type="transmembrane region" description="Helical" evidence="1">
    <location>
        <begin position="236"/>
        <end position="257"/>
    </location>
</feature>
<keyword evidence="1" id="KW-0812">Transmembrane</keyword>
<dbReference type="EMBL" id="CP029289">
    <property type="protein sequence ID" value="AWR94263.1"/>
    <property type="molecule type" value="Genomic_DNA"/>
</dbReference>